<keyword evidence="4" id="KW-0949">S-adenosyl-L-methionine</keyword>
<dbReference type="WBParaSite" id="ECPE_0001682301-mRNA-1">
    <property type="protein sequence ID" value="ECPE_0001682301-mRNA-1"/>
    <property type="gene ID" value="ECPE_0001682301"/>
</dbReference>
<dbReference type="SUPFAM" id="SSF82199">
    <property type="entry name" value="SET domain"/>
    <property type="match status" value="1"/>
</dbReference>
<feature type="domain" description="MBD" evidence="9">
    <location>
        <begin position="58"/>
        <end position="128"/>
    </location>
</feature>
<dbReference type="EMBL" id="UZAN01065826">
    <property type="protein sequence ID" value="VDP94052.1"/>
    <property type="molecule type" value="Genomic_DNA"/>
</dbReference>
<organism evidence="12">
    <name type="scientific">Echinostoma caproni</name>
    <dbReference type="NCBI Taxonomy" id="27848"/>
    <lineage>
        <taxon>Eukaryota</taxon>
        <taxon>Metazoa</taxon>
        <taxon>Spiralia</taxon>
        <taxon>Lophotrochozoa</taxon>
        <taxon>Platyhelminthes</taxon>
        <taxon>Trematoda</taxon>
        <taxon>Digenea</taxon>
        <taxon>Plagiorchiida</taxon>
        <taxon>Echinostomata</taxon>
        <taxon>Echinostomatoidea</taxon>
        <taxon>Echinostomatidae</taxon>
        <taxon>Echinostoma</taxon>
    </lineage>
</organism>
<evidence type="ECO:0000259" key="8">
    <source>
        <dbReference type="PROSITE" id="PS50867"/>
    </source>
</evidence>
<keyword evidence="2" id="KW-0489">Methyltransferase</keyword>
<evidence type="ECO:0000313" key="10">
    <source>
        <dbReference type="EMBL" id="VDP94052.1"/>
    </source>
</evidence>
<reference evidence="10 11" key="2">
    <citation type="submission" date="2018-11" db="EMBL/GenBank/DDBJ databases">
        <authorList>
            <consortium name="Pathogen Informatics"/>
        </authorList>
    </citation>
    <scope>NUCLEOTIDE SEQUENCE [LARGE SCALE GENOMIC DNA]</scope>
    <source>
        <strain evidence="10 11">Egypt</strain>
    </source>
</reference>
<dbReference type="GO" id="GO:0070828">
    <property type="term" value="P:heterochromatin organization"/>
    <property type="evidence" value="ECO:0007669"/>
    <property type="project" value="TreeGrafter"/>
</dbReference>
<dbReference type="Gene3D" id="2.170.270.10">
    <property type="entry name" value="SET domain"/>
    <property type="match status" value="1"/>
</dbReference>
<dbReference type="InterPro" id="IPR051516">
    <property type="entry name" value="SETDB_methyltransferase"/>
</dbReference>
<comment type="subcellular location">
    <subcellularLocation>
        <location evidence="1">Nucleus</location>
    </subcellularLocation>
</comment>
<dbReference type="Gene3D" id="3.30.890.10">
    <property type="entry name" value="Methyl-cpg-binding Protein 2, Chain A"/>
    <property type="match status" value="1"/>
</dbReference>
<dbReference type="InterPro" id="IPR016177">
    <property type="entry name" value="DNA-bd_dom_sf"/>
</dbReference>
<evidence type="ECO:0000256" key="5">
    <source>
        <dbReference type="ARBA" id="ARBA00022723"/>
    </source>
</evidence>
<reference evidence="12" key="1">
    <citation type="submission" date="2016-06" db="UniProtKB">
        <authorList>
            <consortium name="WormBaseParasite"/>
        </authorList>
    </citation>
    <scope>IDENTIFICATION</scope>
</reference>
<keyword evidence="5" id="KW-0479">Metal-binding</keyword>
<evidence type="ECO:0000256" key="7">
    <source>
        <dbReference type="ARBA" id="ARBA00023242"/>
    </source>
</evidence>
<dbReference type="PROSITE" id="PS50982">
    <property type="entry name" value="MBD"/>
    <property type="match status" value="1"/>
</dbReference>
<evidence type="ECO:0000313" key="12">
    <source>
        <dbReference type="WBParaSite" id="ECPE_0001682301-mRNA-1"/>
    </source>
</evidence>
<dbReference type="PROSITE" id="PS50867">
    <property type="entry name" value="PRE_SET"/>
    <property type="match status" value="1"/>
</dbReference>
<protein>
    <submittedName>
        <fullName evidence="12">Histone-lysine N-methyltransferase eggless</fullName>
    </submittedName>
</protein>
<dbReference type="SMART" id="SM00391">
    <property type="entry name" value="MBD"/>
    <property type="match status" value="1"/>
</dbReference>
<dbReference type="InterPro" id="IPR001739">
    <property type="entry name" value="Methyl_CpG_DNA-bd"/>
</dbReference>
<dbReference type="OrthoDB" id="5792673at2759"/>
<dbReference type="Pfam" id="PF05033">
    <property type="entry name" value="Pre-SET"/>
    <property type="match status" value="1"/>
</dbReference>
<dbReference type="SUPFAM" id="SSF54171">
    <property type="entry name" value="DNA-binding domain"/>
    <property type="match status" value="1"/>
</dbReference>
<dbReference type="PANTHER" id="PTHR46024">
    <property type="entry name" value="HISTONE-LYSINE N-METHYLTRANSFERASE EGGLESS"/>
    <property type="match status" value="1"/>
</dbReference>
<dbReference type="AlphaFoldDB" id="A0A183BC45"/>
<dbReference type="Proteomes" id="UP000272942">
    <property type="component" value="Unassembled WGS sequence"/>
</dbReference>
<dbReference type="GO" id="GO:0046974">
    <property type="term" value="F:histone H3K9 methyltransferase activity"/>
    <property type="evidence" value="ECO:0007669"/>
    <property type="project" value="TreeGrafter"/>
</dbReference>
<accession>A0A183BC45</accession>
<evidence type="ECO:0000256" key="1">
    <source>
        <dbReference type="ARBA" id="ARBA00004123"/>
    </source>
</evidence>
<gene>
    <name evidence="10" type="ORF">ECPE_LOCUS16780</name>
</gene>
<dbReference type="GO" id="GO:0010629">
    <property type="term" value="P:negative regulation of gene expression"/>
    <property type="evidence" value="ECO:0007669"/>
    <property type="project" value="TreeGrafter"/>
</dbReference>
<evidence type="ECO:0000313" key="11">
    <source>
        <dbReference type="Proteomes" id="UP000272942"/>
    </source>
</evidence>
<dbReference type="Pfam" id="PF01429">
    <property type="entry name" value="MBD"/>
    <property type="match status" value="1"/>
</dbReference>
<dbReference type="GO" id="GO:0003677">
    <property type="term" value="F:DNA binding"/>
    <property type="evidence" value="ECO:0007669"/>
    <property type="project" value="InterPro"/>
</dbReference>
<keyword evidence="11" id="KW-1185">Reference proteome</keyword>
<dbReference type="InterPro" id="IPR007728">
    <property type="entry name" value="Pre-SET_dom"/>
</dbReference>
<dbReference type="SMART" id="SM00468">
    <property type="entry name" value="PreSET"/>
    <property type="match status" value="1"/>
</dbReference>
<evidence type="ECO:0000259" key="9">
    <source>
        <dbReference type="PROSITE" id="PS50982"/>
    </source>
</evidence>
<dbReference type="PANTHER" id="PTHR46024:SF1">
    <property type="entry name" value="HISTONE-LYSINE N-METHYLTRANSFERASE EGGLESS"/>
    <property type="match status" value="1"/>
</dbReference>
<dbReference type="GO" id="GO:0008270">
    <property type="term" value="F:zinc ion binding"/>
    <property type="evidence" value="ECO:0007669"/>
    <property type="project" value="InterPro"/>
</dbReference>
<evidence type="ECO:0000256" key="3">
    <source>
        <dbReference type="ARBA" id="ARBA00022679"/>
    </source>
</evidence>
<feature type="domain" description="Pre-SET" evidence="8">
    <location>
        <begin position="190"/>
        <end position="263"/>
    </location>
</feature>
<evidence type="ECO:0000256" key="2">
    <source>
        <dbReference type="ARBA" id="ARBA00022603"/>
    </source>
</evidence>
<evidence type="ECO:0000256" key="4">
    <source>
        <dbReference type="ARBA" id="ARBA00022691"/>
    </source>
</evidence>
<keyword evidence="6" id="KW-0862">Zinc</keyword>
<keyword evidence="7" id="KW-0539">Nucleus</keyword>
<dbReference type="InterPro" id="IPR046341">
    <property type="entry name" value="SET_dom_sf"/>
</dbReference>
<dbReference type="GO" id="GO:0032259">
    <property type="term" value="P:methylation"/>
    <property type="evidence" value="ECO:0007669"/>
    <property type="project" value="UniProtKB-KW"/>
</dbReference>
<evidence type="ECO:0000256" key="6">
    <source>
        <dbReference type="ARBA" id="ARBA00022833"/>
    </source>
</evidence>
<dbReference type="GO" id="GO:0005634">
    <property type="term" value="C:nucleus"/>
    <property type="evidence" value="ECO:0007669"/>
    <property type="project" value="UniProtKB-SubCell"/>
</dbReference>
<sequence length="276" mass="31674">MVSSWFRTLMEVTDAYAKRSYHFYFSHSPTVTHKCYPSCLTYTKPSSTAPVSENPFDYKGLNPLEIPFHAGWLRYLLVGHPRENERQMIVYRAPCGRQLRSMHEVQRFLDRTNSQLTTDLFCFDPSVVINSEFRAEKTLTNIADISYGKENIPVPCVNSVDNEVPGYIEYVAKRQPIDKVPLLQDDNFVVCCDCTDNCRDRNKCACQQLTAEASSLTNPSGMVDSQAGYRYRRLAQFTVGGIYECNAKCPCDRRCSNRVVQHGLWARLQLFKTSRK</sequence>
<name>A0A183BC45_9TREM</name>
<keyword evidence="3" id="KW-0808">Transferase</keyword>
<proteinExistence type="predicted"/>